<comment type="caution">
    <text evidence="2">The sequence shown here is derived from an EMBL/GenBank/DDBJ whole genome shotgun (WGS) entry which is preliminary data.</text>
</comment>
<reference evidence="2 3" key="1">
    <citation type="journal article" date="2014" name="PLoS Genet.">
        <title>Phylogenetically driven sequencing of extremely halophilic archaea reveals strategies for static and dynamic osmo-response.</title>
        <authorList>
            <person name="Becker E.A."/>
            <person name="Seitzer P.M."/>
            <person name="Tritt A."/>
            <person name="Larsen D."/>
            <person name="Krusor M."/>
            <person name="Yao A.I."/>
            <person name="Wu D."/>
            <person name="Madern D."/>
            <person name="Eisen J.A."/>
            <person name="Darling A.E."/>
            <person name="Facciotti M.T."/>
        </authorList>
    </citation>
    <scope>NUCLEOTIDE SEQUENCE [LARGE SCALE GENOMIC DNA]</scope>
    <source>
        <strain evidence="2 3">JCM 10879</strain>
    </source>
</reference>
<name>M0M9R9_9EURY</name>
<feature type="transmembrane region" description="Helical" evidence="1">
    <location>
        <begin position="61"/>
        <end position="81"/>
    </location>
</feature>
<dbReference type="EMBL" id="AOMA01000067">
    <property type="protein sequence ID" value="EMA41150.1"/>
    <property type="molecule type" value="Genomic_DNA"/>
</dbReference>
<keyword evidence="1" id="KW-0812">Transmembrane</keyword>
<evidence type="ECO:0000313" key="3">
    <source>
        <dbReference type="Proteomes" id="UP000011607"/>
    </source>
</evidence>
<organism evidence="2 3">
    <name type="scientific">Halobiforma nitratireducens JCM 10879</name>
    <dbReference type="NCBI Taxonomy" id="1227454"/>
    <lineage>
        <taxon>Archaea</taxon>
        <taxon>Methanobacteriati</taxon>
        <taxon>Methanobacteriota</taxon>
        <taxon>Stenosarchaea group</taxon>
        <taxon>Halobacteria</taxon>
        <taxon>Halobacteriales</taxon>
        <taxon>Natrialbaceae</taxon>
        <taxon>Halobiforma</taxon>
    </lineage>
</organism>
<gene>
    <name evidence="2" type="ORF">C446_06320</name>
</gene>
<evidence type="ECO:0000313" key="2">
    <source>
        <dbReference type="EMBL" id="EMA41150.1"/>
    </source>
</evidence>
<dbReference type="eggNOG" id="arCOG01960">
    <property type="taxonomic scope" value="Archaea"/>
</dbReference>
<feature type="transmembrane region" description="Helical" evidence="1">
    <location>
        <begin position="7"/>
        <end position="25"/>
    </location>
</feature>
<keyword evidence="3" id="KW-1185">Reference proteome</keyword>
<dbReference type="AlphaFoldDB" id="M0M9R9"/>
<evidence type="ECO:0000256" key="1">
    <source>
        <dbReference type="SAM" id="Phobius"/>
    </source>
</evidence>
<dbReference type="Proteomes" id="UP000011607">
    <property type="component" value="Unassembled WGS sequence"/>
</dbReference>
<sequence length="112" mass="11970">MKTIAGIVVLVFLTSLVYHYIMVVFEGRSPSYFHSTQVVVETFTGTGYGSDSPLESVVGNLFVVTMDLSTGLISSIVLPYLPARPRADALAVAADGDGPRGSRRGGCWSRVN</sequence>
<dbReference type="STRING" id="1227454.C446_06320"/>
<accession>M0M9R9</accession>
<keyword evidence="1" id="KW-0472">Membrane</keyword>
<proteinExistence type="predicted"/>
<keyword evidence="1" id="KW-1133">Transmembrane helix</keyword>
<protein>
    <submittedName>
        <fullName evidence="2">NAD-binding protein 1 (Kef-type transporter subunit)</fullName>
    </submittedName>
</protein>